<dbReference type="OrthoDB" id="9805101at2"/>
<proteinExistence type="inferred from homology"/>
<dbReference type="Proteomes" id="UP000186156">
    <property type="component" value="Unassembled WGS sequence"/>
</dbReference>
<keyword evidence="3 6" id="KW-0479">Metal-binding</keyword>
<keyword evidence="1 6" id="KW-0813">Transport</keyword>
<feature type="binding site" evidence="6">
    <location>
        <position position="545"/>
    </location>
    <ligand>
        <name>Zn(2+)</name>
        <dbReference type="ChEBI" id="CHEBI:29105"/>
    </ligand>
</feature>
<organism evidence="7 8">
    <name type="scientific">Alicyclobacillus vulcanalis</name>
    <dbReference type="NCBI Taxonomy" id="252246"/>
    <lineage>
        <taxon>Bacteria</taxon>
        <taxon>Bacillati</taxon>
        <taxon>Bacillota</taxon>
        <taxon>Bacilli</taxon>
        <taxon>Bacillales</taxon>
        <taxon>Alicyclobacillaceae</taxon>
        <taxon>Alicyclobacillus</taxon>
    </lineage>
</organism>
<evidence type="ECO:0000313" key="7">
    <source>
        <dbReference type="EMBL" id="SIS93082.1"/>
    </source>
</evidence>
<dbReference type="PANTHER" id="PTHR38344">
    <property type="entry name" value="UPF0753 PROTEIN AQ_863"/>
    <property type="match status" value="1"/>
</dbReference>
<evidence type="ECO:0000256" key="2">
    <source>
        <dbReference type="ARBA" id="ARBA00022475"/>
    </source>
</evidence>
<keyword evidence="2 6" id="KW-1003">Cell membrane</keyword>
<comment type="function">
    <text evidence="6">Part of an energy-coupled inorganic carbon pump.</text>
</comment>
<dbReference type="Pfam" id="PF10070">
    <property type="entry name" value="DabA"/>
    <property type="match status" value="1"/>
</dbReference>
<dbReference type="HAMAP" id="MF_01871">
    <property type="entry name" value="DabA"/>
    <property type="match status" value="1"/>
</dbReference>
<reference evidence="8" key="1">
    <citation type="submission" date="2017-01" db="EMBL/GenBank/DDBJ databases">
        <authorList>
            <person name="Varghese N."/>
            <person name="Submissions S."/>
        </authorList>
    </citation>
    <scope>NUCLEOTIDE SEQUENCE [LARGE SCALE GENOMIC DNA]</scope>
    <source>
        <strain evidence="8">DSM 16176</strain>
    </source>
</reference>
<evidence type="ECO:0000256" key="4">
    <source>
        <dbReference type="ARBA" id="ARBA00022833"/>
    </source>
</evidence>
<name>A0A1N7N406_9BACL</name>
<dbReference type="InterPro" id="IPR018752">
    <property type="entry name" value="DabA"/>
</dbReference>
<evidence type="ECO:0000256" key="6">
    <source>
        <dbReference type="HAMAP-Rule" id="MF_01871"/>
    </source>
</evidence>
<comment type="similarity">
    <text evidence="6">Belongs to the inorganic carbon transporter (TC 9.A.2) DabA family.</text>
</comment>
<dbReference type="RefSeq" id="WP_084182556.1">
    <property type="nucleotide sequence ID" value="NZ_FTOO01000007.1"/>
</dbReference>
<keyword evidence="4 6" id="KW-0862">Zinc</keyword>
<feature type="binding site" evidence="6">
    <location>
        <position position="560"/>
    </location>
    <ligand>
        <name>Zn(2+)</name>
        <dbReference type="ChEBI" id="CHEBI:29105"/>
    </ligand>
</feature>
<comment type="subcellular location">
    <subcellularLocation>
        <location evidence="6">Cell membrane</location>
        <topology evidence="6">Peripheral membrane protein</topology>
    </subcellularLocation>
</comment>
<comment type="subunit">
    <text evidence="6">Forms a complex with DabB.</text>
</comment>
<dbReference type="GO" id="GO:0005886">
    <property type="term" value="C:plasma membrane"/>
    <property type="evidence" value="ECO:0007669"/>
    <property type="project" value="UniProtKB-SubCell"/>
</dbReference>
<dbReference type="EMBL" id="FTOO01000007">
    <property type="protein sequence ID" value="SIS93082.1"/>
    <property type="molecule type" value="Genomic_DNA"/>
</dbReference>
<protein>
    <recommendedName>
        <fullName evidence="6">Probable inorganic carbon transporter subunit DabA</fullName>
    </recommendedName>
</protein>
<gene>
    <name evidence="6" type="primary">dabA</name>
    <name evidence="7" type="ORF">SAMN05421799_10754</name>
</gene>
<evidence type="ECO:0000256" key="1">
    <source>
        <dbReference type="ARBA" id="ARBA00022448"/>
    </source>
</evidence>
<dbReference type="STRING" id="252246.SAMN05421799_10754"/>
<sequence length="847" mass="93863">MTHMAQPATSGQVTSSTAAAAARLAADVTAVQWPISTFIARHPWPALEGLPFQTAMRKLQAQSGVRLYPSMSVFFDAMRRGEIDPRTLEVRMKEYLEHAVPEHLREPFAALQEALTHEAEEAPDISPAAMALAVQAASAPNLPDEALRFALPSDEERERVDALTIRYLKLYLDRGQSAWAMPRREEGLYSSVRALAERDPALRREERRRVQEMPNAVDDALAFGLAHFAVDPEFAADYFRVHFLRFPGFVGALRYFGRAEGREEERLREFLAVRVLLEWAIAGGARRSFLPHPNLAGLAESAEQMLRRLNHAAGPDLLLAVHRYLVVDRYAVWLEAWEETLEAELMALQGGGPRACDAPVAQLLFCIDVRSEKMRRHLEQVGPYQTFGCAGFFNLPVWTRSLDNAYAHPSCPAIVEPVAELREEPLHAGEMRTYRALRGGLRAATKSFKTAKQNSVASLALPEVSSPWLGMGALVLMVPRVRAALGRGWRRVAPVPKTSWAIEAHEAPGAEGMGPSAEDLADRAADLLRSIGLTRFAPIVVVCGHEARVENQAHGAAFDCGACGGASGRANARAFAALLNRRDVRSRLAEHHGIRIPESTQFVAAVHVTTTDEIAWLDVPALSGDALRAFEALRKDAMRACEQARRERCLTLPAARPALSEANRRAHDWSEVRPEWGLAGNRVFWVGMFRDLARPEAGDSFLHSYDFREDPDLRLLRAIVDGPVTVAQWINLQYYASTVAPHVHGAGGKPTMTVTAGIGVMQGNGSDLLPGLPWQSVASDDLHLYHRPLRLTVVIEAPEEAVRRLLREDEPFRRKVEGGWLRLWVRDPVRGAWVRGQALARVLEPHP</sequence>
<feature type="binding site" evidence="6">
    <location>
        <position position="366"/>
    </location>
    <ligand>
        <name>Zn(2+)</name>
        <dbReference type="ChEBI" id="CHEBI:29105"/>
    </ligand>
</feature>
<comment type="cofactor">
    <cofactor evidence="6">
        <name>Zn(2+)</name>
        <dbReference type="ChEBI" id="CHEBI:29105"/>
    </cofactor>
</comment>
<keyword evidence="8" id="KW-1185">Reference proteome</keyword>
<keyword evidence="5 6" id="KW-0472">Membrane</keyword>
<feature type="binding site" evidence="6">
    <location>
        <position position="368"/>
    </location>
    <ligand>
        <name>Zn(2+)</name>
        <dbReference type="ChEBI" id="CHEBI:29105"/>
    </ligand>
</feature>
<evidence type="ECO:0000256" key="5">
    <source>
        <dbReference type="ARBA" id="ARBA00023136"/>
    </source>
</evidence>
<accession>A0A1N7N406</accession>
<dbReference type="AlphaFoldDB" id="A0A1N7N406"/>
<dbReference type="GO" id="GO:0008270">
    <property type="term" value="F:zinc ion binding"/>
    <property type="evidence" value="ECO:0007669"/>
    <property type="project" value="UniProtKB-UniRule"/>
</dbReference>
<evidence type="ECO:0000313" key="8">
    <source>
        <dbReference type="Proteomes" id="UP000186156"/>
    </source>
</evidence>
<dbReference type="PANTHER" id="PTHR38344:SF1">
    <property type="entry name" value="INORGANIC CARBON TRANSPORTER SUBUNIT DABA-RELATED"/>
    <property type="match status" value="1"/>
</dbReference>
<evidence type="ECO:0000256" key="3">
    <source>
        <dbReference type="ARBA" id="ARBA00022723"/>
    </source>
</evidence>